<proteinExistence type="predicted"/>
<dbReference type="EnsemblFungi" id="FOXG_05000T0">
    <property type="protein sequence ID" value="FOXG_05000P0"/>
    <property type="gene ID" value="FOXG_05000"/>
</dbReference>
<name>A0A0D2XM26_FUSOF</name>
<dbReference type="AlphaFoldDB" id="A0A0D2XM26"/>
<reference evidence="1" key="2">
    <citation type="submission" date="2025-08" db="UniProtKB">
        <authorList>
            <consortium name="EnsemblFungi"/>
        </authorList>
    </citation>
    <scope>IDENTIFICATION</scope>
    <source>
        <strain evidence="1">4287 / CBS 123668 / FGSC 9935 / NRRL 34936</strain>
    </source>
</reference>
<dbReference type="Proteomes" id="UP000002489">
    <property type="component" value="Unassembled WGS sequence"/>
</dbReference>
<sequence>MDTANHLGILYRTADRLIVTRGTSEIPATLVILKIATPETCENGIPEMHNGVAQALIPAIEHLWIISDIPITPLARLTLLMATLIKGPHPIDTRHPHIRQLRICHLDRHLMSPPIEHV</sequence>
<organism evidence="1 2">
    <name type="scientific">Fusarium oxysporum (strain Fo5176)</name>
    <name type="common">Fusarium vascular wilt</name>
    <dbReference type="NCBI Taxonomy" id="660025"/>
    <lineage>
        <taxon>Eukaryota</taxon>
        <taxon>Fungi</taxon>
        <taxon>Dikarya</taxon>
        <taxon>Ascomycota</taxon>
        <taxon>Pezizomycotina</taxon>
        <taxon>Sordariomycetes</taxon>
        <taxon>Hypocreomycetidae</taxon>
        <taxon>Hypocreales</taxon>
        <taxon>Nectriaceae</taxon>
        <taxon>Fusarium</taxon>
        <taxon>Fusarium oxysporum species complex</taxon>
    </lineage>
</organism>
<evidence type="ECO:0000313" key="2">
    <source>
        <dbReference type="Proteomes" id="UP000002489"/>
    </source>
</evidence>
<protein>
    <submittedName>
        <fullName evidence="1">Uncharacterized protein</fullName>
    </submittedName>
</protein>
<evidence type="ECO:0000313" key="1">
    <source>
        <dbReference type="EnsemblFungi" id="FOXG_05000P0"/>
    </source>
</evidence>
<accession>A0A0D2XM26</accession>
<reference evidence="2" key="1">
    <citation type="journal article" date="2012" name="Mol. Plant Microbe Interact.">
        <title>A highly conserved effector in Fusarium oxysporum is required for full virulence on Arabidopsis.</title>
        <authorList>
            <person name="Thatcher L.F."/>
            <person name="Gardiner D.M."/>
            <person name="Kazan K."/>
            <person name="Manners J."/>
        </authorList>
    </citation>
    <scope>NUCLEOTIDE SEQUENCE [LARGE SCALE GENOMIC DNA]</scope>
    <source>
        <strain evidence="2">Fo5176</strain>
    </source>
</reference>